<dbReference type="AlphaFoldDB" id="A0A091GHZ9"/>
<protein>
    <submittedName>
        <fullName evidence="1">Uncharacterized protein</fullName>
    </submittedName>
</protein>
<organism evidence="1 2">
    <name type="scientific">Cuculus canorus</name>
    <name type="common">Common cuckoo</name>
    <dbReference type="NCBI Taxonomy" id="55661"/>
    <lineage>
        <taxon>Eukaryota</taxon>
        <taxon>Metazoa</taxon>
        <taxon>Chordata</taxon>
        <taxon>Craniata</taxon>
        <taxon>Vertebrata</taxon>
        <taxon>Euteleostomi</taxon>
        <taxon>Archelosauria</taxon>
        <taxon>Archosauria</taxon>
        <taxon>Dinosauria</taxon>
        <taxon>Saurischia</taxon>
        <taxon>Theropoda</taxon>
        <taxon>Coelurosauria</taxon>
        <taxon>Aves</taxon>
        <taxon>Neognathae</taxon>
        <taxon>Neoaves</taxon>
        <taxon>Otidimorphae</taxon>
        <taxon>Cuculiformes</taxon>
        <taxon>Cuculidae</taxon>
        <taxon>Cuculus</taxon>
    </lineage>
</organism>
<feature type="non-terminal residue" evidence="1">
    <location>
        <position position="1"/>
    </location>
</feature>
<sequence length="73" mass="8203">HGSQCRGYKGLLLSHAGSLKSKSYLAVSKATTCGIIKKDEVLARKIERILAWREHSIFIYLEESNAFLPAKLR</sequence>
<evidence type="ECO:0000313" key="1">
    <source>
        <dbReference type="EMBL" id="KFO80981.1"/>
    </source>
</evidence>
<dbReference type="EMBL" id="KL448159">
    <property type="protein sequence ID" value="KFO80981.1"/>
    <property type="molecule type" value="Genomic_DNA"/>
</dbReference>
<gene>
    <name evidence="1" type="ORF">N303_10775</name>
</gene>
<dbReference type="Proteomes" id="UP000053760">
    <property type="component" value="Unassembled WGS sequence"/>
</dbReference>
<proteinExistence type="predicted"/>
<name>A0A091GHZ9_CUCCA</name>
<accession>A0A091GHZ9</accession>
<reference evidence="1 2" key="1">
    <citation type="submission" date="2014-04" db="EMBL/GenBank/DDBJ databases">
        <title>Genome evolution of avian class.</title>
        <authorList>
            <person name="Zhang G."/>
            <person name="Li C."/>
        </authorList>
    </citation>
    <scope>NUCLEOTIDE SEQUENCE [LARGE SCALE GENOMIC DNA]</scope>
    <source>
        <strain evidence="1">BGI_N303</strain>
    </source>
</reference>
<evidence type="ECO:0000313" key="2">
    <source>
        <dbReference type="Proteomes" id="UP000053760"/>
    </source>
</evidence>
<keyword evidence="2" id="KW-1185">Reference proteome</keyword>
<feature type="non-terminal residue" evidence="1">
    <location>
        <position position="73"/>
    </location>
</feature>